<gene>
    <name evidence="5" type="ORF">JIG36_28185</name>
</gene>
<dbReference type="PROSITE" id="PS50294">
    <property type="entry name" value="WD_REPEATS_REGION"/>
    <property type="match status" value="3"/>
</dbReference>
<keyword evidence="1 3" id="KW-0853">WD repeat</keyword>
<feature type="repeat" description="WD" evidence="3">
    <location>
        <begin position="800"/>
        <end position="844"/>
    </location>
</feature>
<reference evidence="5 6" key="1">
    <citation type="submission" date="2021-01" db="EMBL/GenBank/DDBJ databases">
        <title>Actinoplanes sp. nov. LDG1-06 isolated from lichen.</title>
        <authorList>
            <person name="Saeng-In P."/>
            <person name="Phongsopitanun W."/>
            <person name="Kanchanasin P."/>
            <person name="Yuki M."/>
            <person name="Kudo T."/>
            <person name="Ohkuma M."/>
            <person name="Tanasupawat S."/>
        </authorList>
    </citation>
    <scope>NUCLEOTIDE SEQUENCE [LARGE SCALE GENOMIC DNA]</scope>
    <source>
        <strain evidence="5 6">LDG1-06</strain>
    </source>
</reference>
<dbReference type="EMBL" id="JAENHP010000010">
    <property type="protein sequence ID" value="MBM2619439.1"/>
    <property type="molecule type" value="Genomic_DNA"/>
</dbReference>
<dbReference type="SUPFAM" id="SSF50998">
    <property type="entry name" value="Quinoprotein alcohol dehydrogenase-like"/>
    <property type="match status" value="1"/>
</dbReference>
<keyword evidence="6" id="KW-1185">Reference proteome</keyword>
<feature type="repeat" description="WD" evidence="3">
    <location>
        <begin position="1104"/>
        <end position="1136"/>
    </location>
</feature>
<evidence type="ECO:0000313" key="6">
    <source>
        <dbReference type="Proteomes" id="UP000632138"/>
    </source>
</evidence>
<dbReference type="PANTHER" id="PTHR22847">
    <property type="entry name" value="WD40 REPEAT PROTEIN"/>
    <property type="match status" value="1"/>
</dbReference>
<dbReference type="RefSeq" id="WP_203379427.1">
    <property type="nucleotide sequence ID" value="NZ_JAENHP010000010.1"/>
</dbReference>
<sequence length="1495" mass="156064">MRRRALSIAVSTFAGSRFADLPFAGARRESLVSALASAGYDMVGGGGPLGDRVAAAIAGLGPGDVLIVHVLSHGQERAGTVLVVDADGTAGARTSLSSWLTEATGADELEDPYAAGLPETGGPWVLFLVDVCGAGLAARQPWQAEIADERRRAWVIAGALPHRPGFDGRFTRAAATVLADLGALDIHTSLPFVPLPTVAQAISREVHRLGDGGFEQIVAATRTDISATISWPPFFPNPAYRRAVTDGVPTGLRDFAVRLAEVFDARHFMSRASGRATGDGSTDGGLFRGRGAQLRTLSAWLADGSATGLQFVTGAPGSGKSAVLGMVVCAAHPALSAATRGLWWGRRDDLPPVIADLVAVHARELSVSALLGQAAEQLALPAETGPWTGARFATAVRDLPAPPVLVVDAVDEALNPAALAALLLDLVDARREDGGPACRILIGSRSGVLWPALDRLRDRALASAAVVDLDDEPPALLAEALHGYARDLLRVHAAYDSPAGAELADAIADVVAERLATAPEKPDGQRWGAFLVAHIFVNHLARQPVPGDVSEARRRGGEVPLDLPSVLRIDLASADDPWRYPVLAALAHSFGNGLPRRLVRCVAAVLAPSSLGPPSDADVAAALDGARFYLRRDVDTDATTLYRLFHQSLIDHLRAGAPAGAWRTVLAALLNDSGRPVRWAGLAPPYLERHAGDHAAAAGRLAELLVDADHLVHADPAALIRHLHEVGDADVYRSSYQRLLDFPGEPGARRDILLVNAVRYGDGDLAARLAAPRDTAEAPPGRRPVWATGGGLNPHLRHVLVGHTGAVRAVACATLADGTAVAYTGGSDGAARMWRLTDGSLVITMDAGSGPIAALTAARLADGADVLITAATEGCVVWDAGTGTVLRHFPSNGAVLTAVAHVRTDDGTDFVVTGALDGTVSAHNLADESRWATPSTGYGPVVALDGDARGVFAAVNDAVNIYDVATGEVERCFAAGERLRALSSITDPTGGRLVAAAGISGVVEVWSDGEIAGPRPLTGHTGAVLALVAVDEWTIASGGRDGTVRLWNMAPHQPRNTEVRTGGDAIVALGSTWLADGSRVVISATDNGRAHIIELSTGQIRAILGGHTGEVRAVAALAAVAVTAGSDGTARVWDLNYQGRRDRPAHRSRVGLVAFSPDGRTVVSADEEREIRLWDARDGRPTVLDSAETAVQRIVCGRDENGTDLAVVVGDDGGLAAYDLTGGTGRRWSSPGRSPIADVAVTYPLDEPPLLVVTRRDRTAELWSLRDGELRHRISGYLHPDSPVRTARRPDGVDVIVLWRRDGWLRAWALPGDGKPPVPDGADAWFEGAAVRTGDSTIATVVEARYPSRTPSLAYLAGGDLHRSELSALRTGRLVTVTGSGDGSPVAVLDDGGLAVWNLATGGLRHRYPGPAPTHRATGRGPDGGALLIATRERTLLTLDLDRGRRRAMELPDVIGPLALAPDGSVAAGIGSDVIVLGPDGPPEGSATDADPSRQ</sequence>
<evidence type="ECO:0000313" key="5">
    <source>
        <dbReference type="EMBL" id="MBM2619439.1"/>
    </source>
</evidence>
<evidence type="ECO:0000256" key="2">
    <source>
        <dbReference type="ARBA" id="ARBA00022737"/>
    </source>
</evidence>
<evidence type="ECO:0000256" key="1">
    <source>
        <dbReference type="ARBA" id="ARBA00022574"/>
    </source>
</evidence>
<dbReference type="PROSITE" id="PS50082">
    <property type="entry name" value="WD_REPEATS_2"/>
    <property type="match status" value="4"/>
</dbReference>
<dbReference type="InterPro" id="IPR001680">
    <property type="entry name" value="WD40_rpt"/>
</dbReference>
<dbReference type="InterPro" id="IPR011047">
    <property type="entry name" value="Quinoprotein_ADH-like_sf"/>
</dbReference>
<dbReference type="Pfam" id="PF00400">
    <property type="entry name" value="WD40"/>
    <property type="match status" value="4"/>
</dbReference>
<dbReference type="SUPFAM" id="SSF69322">
    <property type="entry name" value="Tricorn protease domain 2"/>
    <property type="match status" value="1"/>
</dbReference>
<dbReference type="InterPro" id="IPR027417">
    <property type="entry name" value="P-loop_NTPase"/>
</dbReference>
<dbReference type="SMART" id="SM00320">
    <property type="entry name" value="WD40"/>
    <property type="match status" value="7"/>
</dbReference>
<proteinExistence type="predicted"/>
<organism evidence="5 6">
    <name type="scientific">Paractinoplanes ovalisporus</name>
    <dbReference type="NCBI Taxonomy" id="2810368"/>
    <lineage>
        <taxon>Bacteria</taxon>
        <taxon>Bacillati</taxon>
        <taxon>Actinomycetota</taxon>
        <taxon>Actinomycetes</taxon>
        <taxon>Micromonosporales</taxon>
        <taxon>Micromonosporaceae</taxon>
        <taxon>Paractinoplanes</taxon>
    </lineage>
</organism>
<evidence type="ECO:0008006" key="7">
    <source>
        <dbReference type="Google" id="ProtNLM"/>
    </source>
</evidence>
<feature type="repeat" description="WD" evidence="3">
    <location>
        <begin position="1017"/>
        <end position="1057"/>
    </location>
</feature>
<dbReference type="SUPFAM" id="SSF52540">
    <property type="entry name" value="P-loop containing nucleoside triphosphate hydrolases"/>
    <property type="match status" value="1"/>
</dbReference>
<dbReference type="PROSITE" id="PS00678">
    <property type="entry name" value="WD_REPEATS_1"/>
    <property type="match status" value="2"/>
</dbReference>
<name>A0ABS2AHW3_9ACTN</name>
<dbReference type="InterPro" id="IPR019775">
    <property type="entry name" value="WD40_repeat_CS"/>
</dbReference>
<evidence type="ECO:0000256" key="3">
    <source>
        <dbReference type="PROSITE-ProRule" id="PRU00221"/>
    </source>
</evidence>
<dbReference type="InterPro" id="IPR015943">
    <property type="entry name" value="WD40/YVTN_repeat-like_dom_sf"/>
</dbReference>
<comment type="caution">
    <text evidence="5">The sequence shown here is derived from an EMBL/GenBank/DDBJ whole genome shotgun (WGS) entry which is preliminary data.</text>
</comment>
<dbReference type="PANTHER" id="PTHR22847:SF637">
    <property type="entry name" value="WD REPEAT DOMAIN 5B"/>
    <property type="match status" value="1"/>
</dbReference>
<protein>
    <recommendedName>
        <fullName evidence="7">WD40 repeat protein</fullName>
    </recommendedName>
</protein>
<feature type="repeat" description="WD" evidence="3">
    <location>
        <begin position="1143"/>
        <end position="1184"/>
    </location>
</feature>
<evidence type="ECO:0000256" key="4">
    <source>
        <dbReference type="SAM" id="MobiDB-lite"/>
    </source>
</evidence>
<keyword evidence="2" id="KW-0677">Repeat</keyword>
<dbReference type="Proteomes" id="UP000632138">
    <property type="component" value="Unassembled WGS sequence"/>
</dbReference>
<feature type="region of interest" description="Disordered" evidence="4">
    <location>
        <begin position="1476"/>
        <end position="1495"/>
    </location>
</feature>
<accession>A0ABS2AHW3</accession>
<dbReference type="Gene3D" id="2.130.10.10">
    <property type="entry name" value="YVTN repeat-like/Quinoprotein amine dehydrogenase"/>
    <property type="match status" value="4"/>
</dbReference>